<name>C9WE69_9RHAB</name>
<sequence>MSVDLPQPTMNTKTPSTDIAALKDLLRYKVTVARHGFLFDDGKIVWSEDGDEAWNRLLVVVGALRSSNRMSQALFMDMSITKGDGYLLFSDLQGTNNLQYRTPNVRQYLFPVDEFLPLPR</sequence>
<dbReference type="EMBL" id="FJ376982">
    <property type="protein sequence ID" value="ACO88000.1"/>
    <property type="molecule type" value="Viral_cRNA"/>
</dbReference>
<proteinExistence type="predicted"/>
<dbReference type="InterPro" id="IPR003490">
    <property type="entry name" value="Rhabd_NV"/>
</dbReference>
<accession>C9WE69</accession>
<dbReference type="Pfam" id="PF02484">
    <property type="entry name" value="Rhabdo_NV"/>
    <property type="match status" value="1"/>
</dbReference>
<dbReference type="Proteomes" id="UP000103880">
    <property type="component" value="Genome"/>
</dbReference>
<evidence type="ECO:0000313" key="2">
    <source>
        <dbReference type="Proteomes" id="UP000103880"/>
    </source>
</evidence>
<gene>
    <name evidence="1" type="primary">NV</name>
</gene>
<protein>
    <submittedName>
        <fullName evidence="1">Non-virion protein</fullName>
    </submittedName>
</protein>
<reference evidence="1 2" key="1">
    <citation type="journal article" date="2011" name="J. Fish Dis.">
        <title>Analysis and characterization of the complete genomic sequence of the Chinese strain of hirame rhabdovirus.</title>
        <authorList>
            <person name="Yingjie S."/>
            <person name="Min Z."/>
            <person name="Hong L."/>
            <person name="Zhiqin Y."/>
            <person name="Xiaocong Z."/>
            <person name="Zhe W."/>
        </authorList>
    </citation>
    <scope>NUCLEOTIDE SEQUENCE [LARGE SCALE GENOMIC DNA]</scope>
    <source>
        <strain evidence="1">080113</strain>
    </source>
</reference>
<organism evidence="1 2">
    <name type="scientific">Novirhabdovirus hirame</name>
    <dbReference type="NCBI Taxonomy" id="1980915"/>
    <lineage>
        <taxon>Viruses</taxon>
        <taxon>Riboviria</taxon>
        <taxon>Orthornavirae</taxon>
        <taxon>Negarnaviricota</taxon>
        <taxon>Haploviricotina</taxon>
        <taxon>Monjiviricetes</taxon>
        <taxon>Mononegavirales</taxon>
        <taxon>Rhabdoviridae</taxon>
        <taxon>Gammarhabdovirinae</taxon>
        <taxon>Novirhabdovirus</taxon>
    </lineage>
</organism>
<evidence type="ECO:0000313" key="1">
    <source>
        <dbReference type="EMBL" id="ACO88000.1"/>
    </source>
</evidence>